<dbReference type="EMBL" id="JACHIO010000010">
    <property type="protein sequence ID" value="MBB5064426.1"/>
    <property type="molecule type" value="Genomic_DNA"/>
</dbReference>
<proteinExistence type="predicted"/>
<dbReference type="SUPFAM" id="SSF51004">
    <property type="entry name" value="C-terminal (heme d1) domain of cytochrome cd1-nitrite reductase"/>
    <property type="match status" value="1"/>
</dbReference>
<reference evidence="1 2" key="1">
    <citation type="submission" date="2020-08" db="EMBL/GenBank/DDBJ databases">
        <title>Genomic Encyclopedia of Type Strains, Phase IV (KMG-V): Genome sequencing to study the core and pangenomes of soil and plant-associated prokaryotes.</title>
        <authorList>
            <person name="Whitman W."/>
        </authorList>
    </citation>
    <scope>NUCLEOTIDE SEQUENCE [LARGE SCALE GENOMIC DNA]</scope>
    <source>
        <strain evidence="1 2">X5P3</strain>
    </source>
</reference>
<dbReference type="RefSeq" id="WP_184256313.1">
    <property type="nucleotide sequence ID" value="NZ_JACHIO010000010.1"/>
</dbReference>
<dbReference type="PANTHER" id="PTHR47197">
    <property type="entry name" value="PROTEIN NIRF"/>
    <property type="match status" value="1"/>
</dbReference>
<comment type="caution">
    <text evidence="1">The sequence shown here is derived from an EMBL/GenBank/DDBJ whole genome shotgun (WGS) entry which is preliminary data.</text>
</comment>
<dbReference type="InterPro" id="IPR051200">
    <property type="entry name" value="Host-pathogen_enzymatic-act"/>
</dbReference>
<keyword evidence="1" id="KW-0238">DNA-binding</keyword>
<dbReference type="GO" id="GO:0003677">
    <property type="term" value="F:DNA binding"/>
    <property type="evidence" value="ECO:0007669"/>
    <property type="project" value="UniProtKB-KW"/>
</dbReference>
<dbReference type="Gene3D" id="2.130.10.10">
    <property type="entry name" value="YVTN repeat-like/Quinoprotein amine dehydrogenase"/>
    <property type="match status" value="2"/>
</dbReference>
<evidence type="ECO:0000313" key="2">
    <source>
        <dbReference type="Proteomes" id="UP000584867"/>
    </source>
</evidence>
<dbReference type="InterPro" id="IPR015943">
    <property type="entry name" value="WD40/YVTN_repeat-like_dom_sf"/>
</dbReference>
<dbReference type="PANTHER" id="PTHR47197:SF3">
    <property type="entry name" value="DIHYDRO-HEME D1 DEHYDROGENASE"/>
    <property type="match status" value="1"/>
</dbReference>
<gene>
    <name evidence="1" type="ORF">HDF15_002780</name>
</gene>
<name>A0A7W8EA78_9BACT</name>
<sequence>MRNDAGLLKGESLRHVQTITLPATIKGNFDHFGIDLERNRLFATPEDFKAVLVFDLAQGTLIHQISGIERPHAVLYREDTDRLYVTDGGDGSVKVYDGESYKLLNRIPLLKDADSIGYDLSRKYLYVDNGGGDVHQTYSMFSVIDTSSNKKLTDVKIDGDTLEAMALDTYRPRIYINDKAKNTVVVFDRFENTIVATWPITMGKVNVTMALDEQRQRLFVGCRDGKLVVLDTNTGKELQSLPITPGVDDTIYDPKSNGSMQSVVAL</sequence>
<dbReference type="Proteomes" id="UP000584867">
    <property type="component" value="Unassembled WGS sequence"/>
</dbReference>
<protein>
    <submittedName>
        <fullName evidence="1">DNA-binding beta-propeller fold protein YncE</fullName>
    </submittedName>
</protein>
<accession>A0A7W8EA78</accession>
<evidence type="ECO:0000313" key="1">
    <source>
        <dbReference type="EMBL" id="MBB5064426.1"/>
    </source>
</evidence>
<dbReference type="AlphaFoldDB" id="A0A7W8EA78"/>
<dbReference type="InterPro" id="IPR011048">
    <property type="entry name" value="Haem_d1_sf"/>
</dbReference>
<organism evidence="1 2">
    <name type="scientific">Granulicella mallensis</name>
    <dbReference type="NCBI Taxonomy" id="940614"/>
    <lineage>
        <taxon>Bacteria</taxon>
        <taxon>Pseudomonadati</taxon>
        <taxon>Acidobacteriota</taxon>
        <taxon>Terriglobia</taxon>
        <taxon>Terriglobales</taxon>
        <taxon>Acidobacteriaceae</taxon>
        <taxon>Granulicella</taxon>
    </lineage>
</organism>